<feature type="signal peptide" evidence="1">
    <location>
        <begin position="1"/>
        <end position="22"/>
    </location>
</feature>
<reference evidence="2 3" key="1">
    <citation type="submission" date="2023-10" db="EMBL/GenBank/DDBJ databases">
        <title>Genome-Wide Identification Analysis in wild type Solanum Pinnatisectum Reveals Some Genes Defensing Phytophthora Infestans.</title>
        <authorList>
            <person name="Sun C."/>
        </authorList>
    </citation>
    <scope>NUCLEOTIDE SEQUENCE [LARGE SCALE GENOMIC DNA]</scope>
    <source>
        <strain evidence="2">LQN</strain>
        <tissue evidence="2">Leaf</tissue>
    </source>
</reference>
<dbReference type="AlphaFoldDB" id="A0AAV9K801"/>
<accession>A0AAV9K801</accession>
<keyword evidence="1" id="KW-0732">Signal</keyword>
<dbReference type="Proteomes" id="UP001311915">
    <property type="component" value="Unassembled WGS sequence"/>
</dbReference>
<evidence type="ECO:0008006" key="4">
    <source>
        <dbReference type="Google" id="ProtNLM"/>
    </source>
</evidence>
<dbReference type="EMBL" id="JAWPEI010000012">
    <property type="protein sequence ID" value="KAK4708665.1"/>
    <property type="molecule type" value="Genomic_DNA"/>
</dbReference>
<gene>
    <name evidence="2" type="ORF">R3W88_029590</name>
</gene>
<protein>
    <recommendedName>
        <fullName evidence="4">Secreted protein</fullName>
    </recommendedName>
</protein>
<name>A0AAV9K801_9SOLN</name>
<evidence type="ECO:0000313" key="3">
    <source>
        <dbReference type="Proteomes" id="UP001311915"/>
    </source>
</evidence>
<sequence length="76" mass="8990">MYHEKLIGKPWLLLTLLTRSLCQLRPHLQKYPKKITCRAKYLVTPGSCEDLLRGQVKTLLQMVEEDVLFFHFDVNM</sequence>
<keyword evidence="3" id="KW-1185">Reference proteome</keyword>
<comment type="caution">
    <text evidence="2">The sequence shown here is derived from an EMBL/GenBank/DDBJ whole genome shotgun (WGS) entry which is preliminary data.</text>
</comment>
<evidence type="ECO:0000313" key="2">
    <source>
        <dbReference type="EMBL" id="KAK4708665.1"/>
    </source>
</evidence>
<proteinExistence type="predicted"/>
<feature type="chain" id="PRO_5043373152" description="Secreted protein" evidence="1">
    <location>
        <begin position="23"/>
        <end position="76"/>
    </location>
</feature>
<organism evidence="2 3">
    <name type="scientific">Solanum pinnatisectum</name>
    <name type="common">tansyleaf nightshade</name>
    <dbReference type="NCBI Taxonomy" id="50273"/>
    <lineage>
        <taxon>Eukaryota</taxon>
        <taxon>Viridiplantae</taxon>
        <taxon>Streptophyta</taxon>
        <taxon>Embryophyta</taxon>
        <taxon>Tracheophyta</taxon>
        <taxon>Spermatophyta</taxon>
        <taxon>Magnoliopsida</taxon>
        <taxon>eudicotyledons</taxon>
        <taxon>Gunneridae</taxon>
        <taxon>Pentapetalae</taxon>
        <taxon>asterids</taxon>
        <taxon>lamiids</taxon>
        <taxon>Solanales</taxon>
        <taxon>Solanaceae</taxon>
        <taxon>Solanoideae</taxon>
        <taxon>Solaneae</taxon>
        <taxon>Solanum</taxon>
    </lineage>
</organism>
<evidence type="ECO:0000256" key="1">
    <source>
        <dbReference type="SAM" id="SignalP"/>
    </source>
</evidence>